<feature type="domain" description="Homoserine dehydrogenase catalytic" evidence="17">
    <location>
        <begin position="171"/>
        <end position="369"/>
    </location>
</feature>
<evidence type="ECO:0000256" key="11">
    <source>
        <dbReference type="ARBA" id="ARBA00048841"/>
    </source>
</evidence>
<dbReference type="PIRSF" id="PIRSF036497">
    <property type="entry name" value="HDH_short"/>
    <property type="match status" value="1"/>
</dbReference>
<evidence type="ECO:0000256" key="10">
    <source>
        <dbReference type="ARBA" id="ARBA00023167"/>
    </source>
</evidence>
<dbReference type="Gene3D" id="3.40.50.720">
    <property type="entry name" value="NAD(P)-binding Rossmann-like Domain"/>
    <property type="match status" value="1"/>
</dbReference>
<evidence type="ECO:0000256" key="3">
    <source>
        <dbReference type="ARBA" id="ARBA00005062"/>
    </source>
</evidence>
<evidence type="ECO:0000256" key="9">
    <source>
        <dbReference type="ARBA" id="ARBA00023002"/>
    </source>
</evidence>
<dbReference type="GO" id="GO:0009088">
    <property type="term" value="P:threonine biosynthetic process"/>
    <property type="evidence" value="ECO:0007669"/>
    <property type="project" value="UniProtKB-KW"/>
</dbReference>
<comment type="cofactor">
    <cofactor evidence="1">
        <name>a metal cation</name>
        <dbReference type="ChEBI" id="CHEBI:25213"/>
    </cofactor>
</comment>
<evidence type="ECO:0000256" key="8">
    <source>
        <dbReference type="ARBA" id="ARBA00022857"/>
    </source>
</evidence>
<comment type="caution">
    <text evidence="18">The sequence shown here is derived from an EMBL/GenBank/DDBJ whole genome shotgun (WGS) entry which is preliminary data.</text>
</comment>
<evidence type="ECO:0000256" key="2">
    <source>
        <dbReference type="ARBA" id="ARBA00005056"/>
    </source>
</evidence>
<evidence type="ECO:0000256" key="13">
    <source>
        <dbReference type="PIRSR" id="PIRSR036497-1"/>
    </source>
</evidence>
<dbReference type="InterPro" id="IPR011147">
    <property type="entry name" value="Bifunc_Aspkin/hSer_DH"/>
</dbReference>
<dbReference type="Gene3D" id="3.30.360.10">
    <property type="entry name" value="Dihydrodipicolinate Reductase, domain 2"/>
    <property type="match status" value="1"/>
</dbReference>
<name>A0AAV7FG16_ARIFI</name>
<evidence type="ECO:0000256" key="1">
    <source>
        <dbReference type="ARBA" id="ARBA00001920"/>
    </source>
</evidence>
<keyword evidence="6 12" id="KW-0028">Amino-acid biosynthesis</keyword>
<dbReference type="InterPro" id="IPR001342">
    <property type="entry name" value="HDH_cat"/>
</dbReference>
<dbReference type="SUPFAM" id="SSF55347">
    <property type="entry name" value="Glyceraldehyde-3-phosphate dehydrogenase-like, C-terminal domain"/>
    <property type="match status" value="1"/>
</dbReference>
<dbReference type="PANTHER" id="PTHR43070:SF3">
    <property type="entry name" value="HOMOSERINE DEHYDROGENASE"/>
    <property type="match status" value="1"/>
</dbReference>
<evidence type="ECO:0000256" key="6">
    <source>
        <dbReference type="ARBA" id="ARBA00022605"/>
    </source>
</evidence>
<evidence type="ECO:0000256" key="12">
    <source>
        <dbReference type="PIRNR" id="PIRNR036497"/>
    </source>
</evidence>
<evidence type="ECO:0000256" key="7">
    <source>
        <dbReference type="ARBA" id="ARBA00022697"/>
    </source>
</evidence>
<accession>A0AAV7FG16</accession>
<dbReference type="Proteomes" id="UP000825729">
    <property type="component" value="Unassembled WGS sequence"/>
</dbReference>
<feature type="binding site" evidence="14">
    <location>
        <position position="224"/>
    </location>
    <ligand>
        <name>L-homoserine</name>
        <dbReference type="ChEBI" id="CHEBI:57476"/>
    </ligand>
</feature>
<feature type="binding site" evidence="14">
    <location>
        <begin position="10"/>
        <end position="15"/>
    </location>
    <ligand>
        <name>NADP(+)</name>
        <dbReference type="ChEBI" id="CHEBI:58349"/>
    </ligand>
</feature>
<dbReference type="EC" id="1.1.1.3" evidence="5 12"/>
<proteinExistence type="inferred from homology"/>
<dbReference type="EMBL" id="JAINDJ010000002">
    <property type="protein sequence ID" value="KAG9458657.1"/>
    <property type="molecule type" value="Genomic_DNA"/>
</dbReference>
<feature type="binding site" evidence="14">
    <location>
        <position position="140"/>
    </location>
    <ligand>
        <name>NADPH</name>
        <dbReference type="ChEBI" id="CHEBI:57783"/>
    </ligand>
</feature>
<evidence type="ECO:0000259" key="17">
    <source>
        <dbReference type="Pfam" id="PF00742"/>
    </source>
</evidence>
<feature type="active site" description="Proton donor" evidence="13">
    <location>
        <position position="239"/>
    </location>
</feature>
<protein>
    <recommendedName>
        <fullName evidence="5 12">Homoserine dehydrogenase</fullName>
        <shortName evidence="12">HDH</shortName>
        <ecNumber evidence="5 12">1.1.1.3</ecNumber>
    </recommendedName>
</protein>
<reference evidence="18 19" key="1">
    <citation type="submission" date="2021-07" db="EMBL/GenBank/DDBJ databases">
        <title>The Aristolochia fimbriata genome: insights into angiosperm evolution, floral development and chemical biosynthesis.</title>
        <authorList>
            <person name="Jiao Y."/>
        </authorList>
    </citation>
    <scope>NUCLEOTIDE SEQUENCE [LARGE SCALE GENOMIC DNA]</scope>
    <source>
        <strain evidence="18">IBCAS-2021</strain>
        <tissue evidence="18">Leaf</tissue>
    </source>
</reference>
<keyword evidence="7 12" id="KW-0791">Threonine biosynthesis</keyword>
<dbReference type="PANTHER" id="PTHR43070">
    <property type="match status" value="1"/>
</dbReference>
<evidence type="ECO:0000256" key="5">
    <source>
        <dbReference type="ARBA" id="ARBA00013213"/>
    </source>
</evidence>
<keyword evidence="8 12" id="KW-0521">NADP</keyword>
<comment type="pathway">
    <text evidence="2 15">Amino-acid biosynthesis; L-threonine biosynthesis; L-threonine from L-aspartate: step 3/5.</text>
</comment>
<evidence type="ECO:0000256" key="14">
    <source>
        <dbReference type="PIRSR" id="PIRSR036497-2"/>
    </source>
</evidence>
<comment type="pathway">
    <text evidence="3 15">Amino-acid biosynthesis; L-methionine biosynthesis via de novo pathway; L-homoserine from L-aspartate: step 3/3.</text>
</comment>
<evidence type="ECO:0000256" key="4">
    <source>
        <dbReference type="ARBA" id="ARBA00006753"/>
    </source>
</evidence>
<dbReference type="SUPFAM" id="SSF51735">
    <property type="entry name" value="NAD(P)-binding Rossmann-fold domains"/>
    <property type="match status" value="1"/>
</dbReference>
<dbReference type="PROSITE" id="PS01042">
    <property type="entry name" value="HOMOSER_DHGENASE"/>
    <property type="match status" value="1"/>
</dbReference>
<dbReference type="GO" id="GO:0009086">
    <property type="term" value="P:methionine biosynthetic process"/>
    <property type="evidence" value="ECO:0007669"/>
    <property type="project" value="UniProtKB-KW"/>
</dbReference>
<dbReference type="FunFam" id="3.30.360.10:FF:000006">
    <property type="entry name" value="Bifunctional aspartokinase/homoserine dehydrogenase"/>
    <property type="match status" value="1"/>
</dbReference>
<dbReference type="InterPro" id="IPR036291">
    <property type="entry name" value="NAD(P)-bd_dom_sf"/>
</dbReference>
<comment type="similarity">
    <text evidence="4 12 16">Belongs to the homoserine dehydrogenase family.</text>
</comment>
<evidence type="ECO:0000313" key="19">
    <source>
        <dbReference type="Proteomes" id="UP000825729"/>
    </source>
</evidence>
<evidence type="ECO:0000256" key="16">
    <source>
        <dbReference type="RuleBase" id="RU004171"/>
    </source>
</evidence>
<keyword evidence="10 12" id="KW-0486">Methionine biosynthesis</keyword>
<dbReference type="Pfam" id="PF00742">
    <property type="entry name" value="Homoserine_dh"/>
    <property type="match status" value="1"/>
</dbReference>
<evidence type="ECO:0000313" key="18">
    <source>
        <dbReference type="EMBL" id="KAG9458657.1"/>
    </source>
</evidence>
<keyword evidence="9 12" id="KW-0560">Oxidoreductase</keyword>
<evidence type="ECO:0000256" key="15">
    <source>
        <dbReference type="RuleBase" id="RU000579"/>
    </source>
</evidence>
<dbReference type="AlphaFoldDB" id="A0AAV7FG16"/>
<dbReference type="InterPro" id="IPR019811">
    <property type="entry name" value="HDH_CS"/>
</dbReference>
<organism evidence="18 19">
    <name type="scientific">Aristolochia fimbriata</name>
    <name type="common">White veined hardy Dutchman's pipe vine</name>
    <dbReference type="NCBI Taxonomy" id="158543"/>
    <lineage>
        <taxon>Eukaryota</taxon>
        <taxon>Viridiplantae</taxon>
        <taxon>Streptophyta</taxon>
        <taxon>Embryophyta</taxon>
        <taxon>Tracheophyta</taxon>
        <taxon>Spermatophyta</taxon>
        <taxon>Magnoliopsida</taxon>
        <taxon>Magnoliidae</taxon>
        <taxon>Piperales</taxon>
        <taxon>Aristolochiaceae</taxon>
        <taxon>Aristolochia</taxon>
    </lineage>
</organism>
<dbReference type="GO" id="GO:0004412">
    <property type="term" value="F:homoserine dehydrogenase activity"/>
    <property type="evidence" value="ECO:0007669"/>
    <property type="project" value="UniProtKB-EC"/>
</dbReference>
<sequence>MKSIPLLLMGCGGVGRQLLQHIVDTRSLHAKQGLLLRVLGVSDSQIMVIVPDVFTTGLTDMHLTEVCRLKSSGSSLQAMNSFGECQILKSSEVTKRIVDVAALLGRSTGLVLIDCSASSETIGILNRTIDLGCCIVLANKKPLTSQIEDYEKLVSNLCQIRYESTVGAGLPVITSLTRIIASGDTVHCVVGSLSGTLGYVMSELEGGKPFSQVVRAAKSLGYTEPDPRDDLGGMDVARKGLILARLLGLKINMDDIKVDSLYPDEMGPSLMTTEEFLDKGLPSIDTTIAERVKKSSSEGNVLRYVCTIEGSRCQVGLEELPKNTPLGRLRGSDNLVEIYSRCYKELPLVIQGAGAGNDTTAAGVLADIIDLQDRFP</sequence>
<comment type="catalytic activity">
    <reaction evidence="11">
        <text>L-homoserine + NADP(+) = L-aspartate 4-semialdehyde + NADPH + H(+)</text>
        <dbReference type="Rhea" id="RHEA:15761"/>
        <dbReference type="ChEBI" id="CHEBI:15378"/>
        <dbReference type="ChEBI" id="CHEBI:57476"/>
        <dbReference type="ChEBI" id="CHEBI:57783"/>
        <dbReference type="ChEBI" id="CHEBI:58349"/>
        <dbReference type="ChEBI" id="CHEBI:537519"/>
        <dbReference type="EC" id="1.1.1.3"/>
    </reaction>
    <physiologicalReaction direction="right-to-left" evidence="11">
        <dbReference type="Rhea" id="RHEA:15763"/>
    </physiologicalReaction>
</comment>
<gene>
    <name evidence="18" type="ORF">H6P81_003165</name>
</gene>
<dbReference type="InterPro" id="IPR022697">
    <property type="entry name" value="HDH_short"/>
</dbReference>
<keyword evidence="19" id="KW-1185">Reference proteome</keyword>